<dbReference type="GO" id="GO:0008270">
    <property type="term" value="F:zinc ion binding"/>
    <property type="evidence" value="ECO:0007669"/>
    <property type="project" value="UniProtKB-UniRule"/>
</dbReference>
<evidence type="ECO:0000259" key="8">
    <source>
        <dbReference type="PROSITE" id="PS51790"/>
    </source>
</evidence>
<dbReference type="InterPro" id="IPR011057">
    <property type="entry name" value="Mss4-like_sf"/>
</dbReference>
<dbReference type="PROSITE" id="PS51257">
    <property type="entry name" value="PROKAR_LIPOPROTEIN"/>
    <property type="match status" value="1"/>
</dbReference>
<dbReference type="Proteomes" id="UP000598271">
    <property type="component" value="Unassembled WGS sequence"/>
</dbReference>
<dbReference type="RefSeq" id="WP_189566102.1">
    <property type="nucleotide sequence ID" value="NZ_BMXF01000004.1"/>
</dbReference>
<evidence type="ECO:0000256" key="5">
    <source>
        <dbReference type="ARBA" id="ARBA00048488"/>
    </source>
</evidence>
<feature type="binding site" evidence="6">
    <location>
        <position position="87"/>
    </location>
    <ligand>
        <name>Zn(2+)</name>
        <dbReference type="ChEBI" id="CHEBI:29105"/>
    </ligand>
</feature>
<dbReference type="FunFam" id="2.170.150.20:FF:000001">
    <property type="entry name" value="Peptide methionine sulfoxide reductase MsrB"/>
    <property type="match status" value="1"/>
</dbReference>
<dbReference type="SUPFAM" id="SSF51316">
    <property type="entry name" value="Mss4-like"/>
    <property type="match status" value="1"/>
</dbReference>
<dbReference type="GO" id="GO:0030091">
    <property type="term" value="P:protein repair"/>
    <property type="evidence" value="ECO:0007669"/>
    <property type="project" value="InterPro"/>
</dbReference>
<dbReference type="PANTHER" id="PTHR10173:SF57">
    <property type="entry name" value="PEPTIDE-METHIONINE (R)-S-OXIDE REDUCTASE"/>
    <property type="match status" value="1"/>
</dbReference>
<proteinExistence type="inferred from homology"/>
<feature type="domain" description="MsrB" evidence="8">
    <location>
        <begin position="45"/>
        <end position="167"/>
    </location>
</feature>
<feature type="binding site" evidence="6">
    <location>
        <position position="84"/>
    </location>
    <ligand>
        <name>Zn(2+)</name>
        <dbReference type="ChEBI" id="CHEBI:29105"/>
    </ligand>
</feature>
<evidence type="ECO:0000256" key="7">
    <source>
        <dbReference type="SAM" id="SignalP"/>
    </source>
</evidence>
<feature type="chain" id="PRO_5035320496" description="Peptide methionine sulfoxide reductase MsrB" evidence="7">
    <location>
        <begin position="23"/>
        <end position="168"/>
    </location>
</feature>
<feature type="active site" description="Nucleophile" evidence="6">
    <location>
        <position position="156"/>
    </location>
</feature>
<dbReference type="HAMAP" id="MF_01400">
    <property type="entry name" value="MsrB"/>
    <property type="match status" value="1"/>
</dbReference>
<dbReference type="PANTHER" id="PTHR10173">
    <property type="entry name" value="METHIONINE SULFOXIDE REDUCTASE"/>
    <property type="match status" value="1"/>
</dbReference>
<dbReference type="EC" id="1.8.4.12" evidence="6"/>
<evidence type="ECO:0000256" key="2">
    <source>
        <dbReference type="ARBA" id="ARBA00022723"/>
    </source>
</evidence>
<evidence type="ECO:0000256" key="4">
    <source>
        <dbReference type="ARBA" id="ARBA00023002"/>
    </source>
</evidence>
<organism evidence="9 10">
    <name type="scientific">Persicitalea jodogahamensis</name>
    <dbReference type="NCBI Taxonomy" id="402147"/>
    <lineage>
        <taxon>Bacteria</taxon>
        <taxon>Pseudomonadati</taxon>
        <taxon>Bacteroidota</taxon>
        <taxon>Cytophagia</taxon>
        <taxon>Cytophagales</taxon>
        <taxon>Spirosomataceae</taxon>
        <taxon>Persicitalea</taxon>
    </lineage>
</organism>
<reference evidence="9 10" key="1">
    <citation type="journal article" date="2014" name="Int. J. Syst. Evol. Microbiol.">
        <title>Complete genome sequence of Corynebacterium casei LMG S-19264T (=DSM 44701T), isolated from a smear-ripened cheese.</title>
        <authorList>
            <consortium name="US DOE Joint Genome Institute (JGI-PGF)"/>
            <person name="Walter F."/>
            <person name="Albersmeier A."/>
            <person name="Kalinowski J."/>
            <person name="Ruckert C."/>
        </authorList>
    </citation>
    <scope>NUCLEOTIDE SEQUENCE [LARGE SCALE GENOMIC DNA]</scope>
    <source>
        <strain evidence="9 10">KCTC 12866</strain>
    </source>
</reference>
<keyword evidence="10" id="KW-1185">Reference proteome</keyword>
<dbReference type="InterPro" id="IPR002579">
    <property type="entry name" value="Met_Sox_Rdtase_MsrB_dom"/>
</dbReference>
<dbReference type="GO" id="GO:0033743">
    <property type="term" value="F:peptide-methionine (R)-S-oxide reductase activity"/>
    <property type="evidence" value="ECO:0007669"/>
    <property type="project" value="UniProtKB-UniRule"/>
</dbReference>
<dbReference type="AlphaFoldDB" id="A0A8J3D661"/>
<feature type="binding site" evidence="6">
    <location>
        <position position="136"/>
    </location>
    <ligand>
        <name>Zn(2+)</name>
        <dbReference type="ChEBI" id="CHEBI:29105"/>
    </ligand>
</feature>
<dbReference type="PROSITE" id="PS51790">
    <property type="entry name" value="MSRB"/>
    <property type="match status" value="1"/>
</dbReference>
<dbReference type="NCBIfam" id="TIGR00357">
    <property type="entry name" value="peptide-methionine (R)-S-oxide reductase MsrB"/>
    <property type="match status" value="1"/>
</dbReference>
<name>A0A8J3D661_9BACT</name>
<accession>A0A8J3D661</accession>
<keyword evidence="7" id="KW-0732">Signal</keyword>
<keyword evidence="3 6" id="KW-0862">Zinc</keyword>
<evidence type="ECO:0000313" key="10">
    <source>
        <dbReference type="Proteomes" id="UP000598271"/>
    </source>
</evidence>
<comment type="catalytic activity">
    <reaction evidence="5 6">
        <text>L-methionyl-[protein] + [thioredoxin]-disulfide + H2O = L-methionyl-(R)-S-oxide-[protein] + [thioredoxin]-dithiol</text>
        <dbReference type="Rhea" id="RHEA:24164"/>
        <dbReference type="Rhea" id="RHEA-COMP:10698"/>
        <dbReference type="Rhea" id="RHEA-COMP:10700"/>
        <dbReference type="Rhea" id="RHEA-COMP:12313"/>
        <dbReference type="Rhea" id="RHEA-COMP:12314"/>
        <dbReference type="ChEBI" id="CHEBI:15377"/>
        <dbReference type="ChEBI" id="CHEBI:16044"/>
        <dbReference type="ChEBI" id="CHEBI:29950"/>
        <dbReference type="ChEBI" id="CHEBI:45764"/>
        <dbReference type="ChEBI" id="CHEBI:50058"/>
        <dbReference type="EC" id="1.8.4.12"/>
    </reaction>
</comment>
<comment type="cofactor">
    <cofactor evidence="6">
        <name>Zn(2+)</name>
        <dbReference type="ChEBI" id="CHEBI:29105"/>
    </cofactor>
    <text evidence="6">Binds 1 zinc ion per subunit. The zinc ion is important for the structural integrity of the protein.</text>
</comment>
<keyword evidence="4 6" id="KW-0560">Oxidoreductase</keyword>
<comment type="similarity">
    <text evidence="1 6">Belongs to the MsrB Met sulfoxide reductase family.</text>
</comment>
<evidence type="ECO:0000313" key="9">
    <source>
        <dbReference type="EMBL" id="GHB79868.1"/>
    </source>
</evidence>
<feature type="signal peptide" evidence="7">
    <location>
        <begin position="1"/>
        <end position="22"/>
    </location>
</feature>
<protein>
    <recommendedName>
        <fullName evidence="6">Peptide methionine sulfoxide reductase MsrB</fullName>
        <ecNumber evidence="6">1.8.4.12</ecNumber>
    </recommendedName>
    <alternativeName>
        <fullName evidence="6">Peptide-methionine (R)-S-oxide reductase</fullName>
    </alternativeName>
</protein>
<dbReference type="GO" id="GO:0005737">
    <property type="term" value="C:cytoplasm"/>
    <property type="evidence" value="ECO:0007669"/>
    <property type="project" value="TreeGrafter"/>
</dbReference>
<keyword evidence="2 6" id="KW-0479">Metal-binding</keyword>
<feature type="binding site" evidence="6">
    <location>
        <position position="133"/>
    </location>
    <ligand>
        <name>Zn(2+)</name>
        <dbReference type="ChEBI" id="CHEBI:29105"/>
    </ligand>
</feature>
<dbReference type="EMBL" id="BMXF01000004">
    <property type="protein sequence ID" value="GHB79868.1"/>
    <property type="molecule type" value="Genomic_DNA"/>
</dbReference>
<evidence type="ECO:0000256" key="6">
    <source>
        <dbReference type="HAMAP-Rule" id="MF_01400"/>
    </source>
</evidence>
<dbReference type="Gene3D" id="2.170.150.20">
    <property type="entry name" value="Peptide methionine sulfoxide reductase"/>
    <property type="match status" value="1"/>
</dbReference>
<dbReference type="InterPro" id="IPR028427">
    <property type="entry name" value="Met_Sox_Rdtase_MsrB"/>
</dbReference>
<gene>
    <name evidence="6" type="primary">msrB</name>
    <name evidence="9" type="ORF">GCM10007390_37560</name>
</gene>
<evidence type="ECO:0000256" key="1">
    <source>
        <dbReference type="ARBA" id="ARBA00007174"/>
    </source>
</evidence>
<evidence type="ECO:0000256" key="3">
    <source>
        <dbReference type="ARBA" id="ARBA00022833"/>
    </source>
</evidence>
<sequence>MKTIRLITLMSAFFGVLSCSQAQKNNADVSDASSDATPRQVDRSDAEWKQLLTAQEYYVLREAGTERPFSSPLNTNKKSGIYVCAACKTPLFSSDTKFESGTGWPSFYKPLYAKNIQEKTDRSMGMARTEVLCEVCGGHLGHVFDDGPKPTGLRYCLNGVALNFKPKK</sequence>
<dbReference type="Pfam" id="PF01641">
    <property type="entry name" value="SelR"/>
    <property type="match status" value="1"/>
</dbReference>
<dbReference type="GO" id="GO:0006979">
    <property type="term" value="P:response to oxidative stress"/>
    <property type="evidence" value="ECO:0007669"/>
    <property type="project" value="InterPro"/>
</dbReference>
<comment type="caution">
    <text evidence="9">The sequence shown here is derived from an EMBL/GenBank/DDBJ whole genome shotgun (WGS) entry which is preliminary data.</text>
</comment>